<keyword evidence="4" id="KW-0813">Transport</keyword>
<reference evidence="13" key="1">
    <citation type="submission" date="2015-07" db="EMBL/GenBank/DDBJ databases">
        <title>MeaNS - Measles Nucleotide Surveillance Program.</title>
        <authorList>
            <person name="Tran T."/>
            <person name="Druce J."/>
        </authorList>
    </citation>
    <scope>NUCLEOTIDE SEQUENCE</scope>
    <source>
        <strain evidence="13">UCB-OBI-ISO-001</strain>
        <tissue evidence="13">Gonad</tissue>
    </source>
</reference>
<dbReference type="EMBL" id="KQ418295">
    <property type="protein sequence ID" value="KOF87959.1"/>
    <property type="molecule type" value="Genomic_DNA"/>
</dbReference>
<keyword evidence="5 12" id="KW-0812">Transmembrane</keyword>
<protein>
    <recommendedName>
        <fullName evidence="3">Mitochondrial import receptor subunit TOM7 homolog</fullName>
    </recommendedName>
    <alternativeName>
        <fullName evidence="11">Translocase of outer membrane 7 kDa subunit homolog</fullName>
    </alternativeName>
</protein>
<keyword evidence="6" id="KW-1000">Mitochondrion outer membrane</keyword>
<keyword evidence="9" id="KW-0496">Mitochondrion</keyword>
<keyword evidence="8 12" id="KW-1133">Transmembrane helix</keyword>
<evidence type="ECO:0000256" key="3">
    <source>
        <dbReference type="ARBA" id="ARBA00014537"/>
    </source>
</evidence>
<keyword evidence="10 12" id="KW-0472">Membrane</keyword>
<evidence type="ECO:0000256" key="6">
    <source>
        <dbReference type="ARBA" id="ARBA00022787"/>
    </source>
</evidence>
<gene>
    <name evidence="13" type="ORF">OCBIM_22015834mg</name>
</gene>
<evidence type="ECO:0000256" key="1">
    <source>
        <dbReference type="ARBA" id="ARBA00004572"/>
    </source>
</evidence>
<evidence type="ECO:0000256" key="11">
    <source>
        <dbReference type="ARBA" id="ARBA00032786"/>
    </source>
</evidence>
<evidence type="ECO:0000256" key="2">
    <source>
        <dbReference type="ARBA" id="ARBA00010917"/>
    </source>
</evidence>
<evidence type="ECO:0000256" key="12">
    <source>
        <dbReference type="SAM" id="Phobius"/>
    </source>
</evidence>
<dbReference type="InterPro" id="IPR012621">
    <property type="entry name" value="Tom7"/>
</dbReference>
<evidence type="ECO:0000256" key="7">
    <source>
        <dbReference type="ARBA" id="ARBA00022927"/>
    </source>
</evidence>
<dbReference type="GO" id="GO:1903955">
    <property type="term" value="P:positive regulation of protein targeting to mitochondrion"/>
    <property type="evidence" value="ECO:0007669"/>
    <property type="project" value="TreeGrafter"/>
</dbReference>
<dbReference type="STRING" id="37653.A0A0L8HFR1"/>
<accession>A0A0L8HFR1</accession>
<evidence type="ECO:0000256" key="8">
    <source>
        <dbReference type="ARBA" id="ARBA00022989"/>
    </source>
</evidence>
<dbReference type="AlphaFoldDB" id="A0A0L8HFR1"/>
<dbReference type="PANTHER" id="PTHR46722:SF1">
    <property type="entry name" value="MITOCHONDRIAL IMPORT RECEPTOR SUBUNIT TOM7 HOMOLOG"/>
    <property type="match status" value="1"/>
</dbReference>
<evidence type="ECO:0000256" key="9">
    <source>
        <dbReference type="ARBA" id="ARBA00023128"/>
    </source>
</evidence>
<name>A0A0L8HFR1_OCTBM</name>
<proteinExistence type="inferred from homology"/>
<comment type="subcellular location">
    <subcellularLocation>
        <location evidence="1">Mitochondrion outer membrane</location>
        <topology evidence="1">Single-pass membrane protein</topology>
    </subcellularLocation>
</comment>
<comment type="similarity">
    <text evidence="2">Belongs to the Tom7 family.</text>
</comment>
<evidence type="ECO:0000313" key="13">
    <source>
        <dbReference type="EMBL" id="KOF87959.1"/>
    </source>
</evidence>
<evidence type="ECO:0000256" key="10">
    <source>
        <dbReference type="ARBA" id="ARBA00023136"/>
    </source>
</evidence>
<dbReference type="PANTHER" id="PTHR46722">
    <property type="entry name" value="MITOCHONDRIAL IMPORT RECEPTOR SUBUNIT TOM7 HOMOLOG"/>
    <property type="match status" value="1"/>
</dbReference>
<keyword evidence="7" id="KW-0653">Protein transport</keyword>
<dbReference type="Pfam" id="PF08038">
    <property type="entry name" value="Tom7"/>
    <property type="match status" value="1"/>
</dbReference>
<feature type="transmembrane region" description="Helical" evidence="12">
    <location>
        <begin position="15"/>
        <end position="36"/>
    </location>
</feature>
<evidence type="ECO:0000256" key="5">
    <source>
        <dbReference type="ARBA" id="ARBA00022692"/>
    </source>
</evidence>
<organism evidence="13">
    <name type="scientific">Octopus bimaculoides</name>
    <name type="common">California two-spotted octopus</name>
    <dbReference type="NCBI Taxonomy" id="37653"/>
    <lineage>
        <taxon>Eukaryota</taxon>
        <taxon>Metazoa</taxon>
        <taxon>Spiralia</taxon>
        <taxon>Lophotrochozoa</taxon>
        <taxon>Mollusca</taxon>
        <taxon>Cephalopoda</taxon>
        <taxon>Coleoidea</taxon>
        <taxon>Octopodiformes</taxon>
        <taxon>Octopoda</taxon>
        <taxon>Incirrata</taxon>
        <taxon>Octopodidae</taxon>
        <taxon>Octopus</taxon>
    </lineage>
</organism>
<evidence type="ECO:0000256" key="4">
    <source>
        <dbReference type="ARBA" id="ARBA00022448"/>
    </source>
</evidence>
<dbReference type="GO" id="GO:0030150">
    <property type="term" value="P:protein import into mitochondrial matrix"/>
    <property type="evidence" value="ECO:0007669"/>
    <property type="project" value="InterPro"/>
</dbReference>
<sequence length="55" mass="6224">MVHMSPEMKSRVSSVLWLAKTIFHVGFIPSVLYLGFKKGADEGMPELTVMSLLWQ</sequence>
<dbReference type="GO" id="GO:0005742">
    <property type="term" value="C:mitochondrial outer membrane translocase complex"/>
    <property type="evidence" value="ECO:0007669"/>
    <property type="project" value="InterPro"/>
</dbReference>